<protein>
    <submittedName>
        <fullName evidence="3">Uncharacterized protein</fullName>
    </submittedName>
</protein>
<keyword evidence="2" id="KW-0472">Membrane</keyword>
<proteinExistence type="predicted"/>
<evidence type="ECO:0000256" key="2">
    <source>
        <dbReference type="SAM" id="Phobius"/>
    </source>
</evidence>
<evidence type="ECO:0000256" key="1">
    <source>
        <dbReference type="SAM" id="MobiDB-lite"/>
    </source>
</evidence>
<dbReference type="Proteomes" id="UP000027730">
    <property type="component" value="Unassembled WGS sequence"/>
</dbReference>
<keyword evidence="2" id="KW-1133">Transmembrane helix</keyword>
<evidence type="ECO:0000313" key="3">
    <source>
        <dbReference type="EMBL" id="KEQ70159.1"/>
    </source>
</evidence>
<sequence>IYRVLETTSVYYPPTQVIESCLLAAAAQGPPAICDPHRSRCQVSAEVLYRTRRVTGDFPYCPTPGLHASSHQPIRTIAPWRSHHTTTVTVTSSNAWGPLPTGSDCERDGEEKSLCKNDKCMWGFLKPWESQTVRLVTITGSNGVSLFGSVKESVNITTPHWGFLAPATTTKKSTTTTSGYDTSKFKSKKPESSAHSTSPPAPVCTNELDCREYCEKRIKAPKKHMMALLVGGTAFTGIAGLAMLLKIYSKHIHRWCRARHDRRRSADTYAQPPMDDGSVQGLQLAQAPPVQARSRGHVRFQVDGADSECCRCAR</sequence>
<organism evidence="3 4">
    <name type="scientific">Aureobasidium namibiae CBS 147.97</name>
    <dbReference type="NCBI Taxonomy" id="1043004"/>
    <lineage>
        <taxon>Eukaryota</taxon>
        <taxon>Fungi</taxon>
        <taxon>Dikarya</taxon>
        <taxon>Ascomycota</taxon>
        <taxon>Pezizomycotina</taxon>
        <taxon>Dothideomycetes</taxon>
        <taxon>Dothideomycetidae</taxon>
        <taxon>Dothideales</taxon>
        <taxon>Saccotheciaceae</taxon>
        <taxon>Aureobasidium</taxon>
    </lineage>
</organism>
<reference evidence="3 4" key="1">
    <citation type="journal article" date="2014" name="BMC Genomics">
        <title>Genome sequencing of four Aureobasidium pullulans varieties: biotechnological potential, stress tolerance, and description of new species.</title>
        <authorList>
            <person name="Gostin Ar C."/>
            <person name="Ohm R.A."/>
            <person name="Kogej T."/>
            <person name="Sonjak S."/>
            <person name="Turk M."/>
            <person name="Zajc J."/>
            <person name="Zalar P."/>
            <person name="Grube M."/>
            <person name="Sun H."/>
            <person name="Han J."/>
            <person name="Sharma A."/>
            <person name="Chiniquy J."/>
            <person name="Ngan C.Y."/>
            <person name="Lipzen A."/>
            <person name="Barry K."/>
            <person name="Grigoriev I.V."/>
            <person name="Gunde-Cimerman N."/>
        </authorList>
    </citation>
    <scope>NUCLEOTIDE SEQUENCE [LARGE SCALE GENOMIC DNA]</scope>
    <source>
        <strain evidence="3 4">CBS 147.97</strain>
    </source>
</reference>
<dbReference type="GeneID" id="25411884"/>
<gene>
    <name evidence="3" type="ORF">M436DRAFT_54007</name>
</gene>
<feature type="transmembrane region" description="Helical" evidence="2">
    <location>
        <begin position="225"/>
        <end position="245"/>
    </location>
</feature>
<feature type="region of interest" description="Disordered" evidence="1">
    <location>
        <begin position="171"/>
        <end position="201"/>
    </location>
</feature>
<accession>A0A074WF39</accession>
<keyword evidence="4" id="KW-1185">Reference proteome</keyword>
<evidence type="ECO:0000313" key="4">
    <source>
        <dbReference type="Proteomes" id="UP000027730"/>
    </source>
</evidence>
<dbReference type="EMBL" id="KL584718">
    <property type="protein sequence ID" value="KEQ70159.1"/>
    <property type="molecule type" value="Genomic_DNA"/>
</dbReference>
<feature type="non-terminal residue" evidence="3">
    <location>
        <position position="1"/>
    </location>
</feature>
<name>A0A074WF39_9PEZI</name>
<dbReference type="HOGENOM" id="CLU_054961_0_0_1"/>
<dbReference type="OrthoDB" id="3891249at2759"/>
<keyword evidence="2" id="KW-0812">Transmembrane</keyword>
<dbReference type="AlphaFoldDB" id="A0A074WF39"/>
<dbReference type="RefSeq" id="XP_013424275.1">
    <property type="nucleotide sequence ID" value="XM_013568821.1"/>
</dbReference>